<dbReference type="EMBL" id="BJVY01000004">
    <property type="protein sequence ID" value="GEL69284.1"/>
    <property type="molecule type" value="Genomic_DNA"/>
</dbReference>
<feature type="region of interest" description="Disordered" evidence="1">
    <location>
        <begin position="59"/>
        <end position="100"/>
    </location>
</feature>
<name>A0A511H794_9BACT</name>
<reference evidence="2 3" key="1">
    <citation type="submission" date="2019-07" db="EMBL/GenBank/DDBJ databases">
        <title>Whole genome shotgun sequence of Myxococcus virescens NBRC 100334.</title>
        <authorList>
            <person name="Hosoyama A."/>
            <person name="Uohara A."/>
            <person name="Ohji S."/>
            <person name="Ichikawa N."/>
        </authorList>
    </citation>
    <scope>NUCLEOTIDE SEQUENCE [LARGE SCALE GENOMIC DNA]</scope>
    <source>
        <strain evidence="2 3">NBRC 100334</strain>
    </source>
</reference>
<comment type="caution">
    <text evidence="2">The sequence shown here is derived from an EMBL/GenBank/DDBJ whole genome shotgun (WGS) entry which is preliminary data.</text>
</comment>
<organism evidence="2 3">
    <name type="scientific">Myxococcus virescens</name>
    <dbReference type="NCBI Taxonomy" id="83456"/>
    <lineage>
        <taxon>Bacteria</taxon>
        <taxon>Pseudomonadati</taxon>
        <taxon>Myxococcota</taxon>
        <taxon>Myxococcia</taxon>
        <taxon>Myxococcales</taxon>
        <taxon>Cystobacterineae</taxon>
        <taxon>Myxococcaceae</taxon>
        <taxon>Myxococcus</taxon>
    </lineage>
</organism>
<sequence>MVVSPQEHAPCPTTAHEPPVIPGACVPAAILQVATCTNGLGHIVRAEIRRRFLPREARARPHVDAGRAAPALNDGCPPTRDEPRPRRVTPGAFFRARASP</sequence>
<dbReference type="AlphaFoldDB" id="A0A511H794"/>
<accession>A0A511H794</accession>
<protein>
    <submittedName>
        <fullName evidence="2">Uncharacterized protein</fullName>
    </submittedName>
</protein>
<gene>
    <name evidence="2" type="ORF">MVI01_10680</name>
</gene>
<proteinExistence type="predicted"/>
<dbReference type="Proteomes" id="UP000321224">
    <property type="component" value="Unassembled WGS sequence"/>
</dbReference>
<evidence type="ECO:0000313" key="3">
    <source>
        <dbReference type="Proteomes" id="UP000321224"/>
    </source>
</evidence>
<evidence type="ECO:0000256" key="1">
    <source>
        <dbReference type="SAM" id="MobiDB-lite"/>
    </source>
</evidence>
<evidence type="ECO:0000313" key="2">
    <source>
        <dbReference type="EMBL" id="GEL69284.1"/>
    </source>
</evidence>